<evidence type="ECO:0000313" key="4">
    <source>
        <dbReference type="Proteomes" id="UP000092460"/>
    </source>
</evidence>
<dbReference type="PANTHER" id="PTHR46010:SF1">
    <property type="entry name" value="PROTEIN IWS1 HOMOLOG"/>
    <property type="match status" value="1"/>
</dbReference>
<feature type="compositionally biased region" description="Basic and acidic residues" evidence="1">
    <location>
        <begin position="437"/>
        <end position="554"/>
    </location>
</feature>
<dbReference type="STRING" id="67801.A0A1B0BCX6"/>
<evidence type="ECO:0000313" key="3">
    <source>
        <dbReference type="EnsemblMetazoa" id="GPPI026056-PA"/>
    </source>
</evidence>
<evidence type="ECO:0000256" key="1">
    <source>
        <dbReference type="SAM" id="MobiDB-lite"/>
    </source>
</evidence>
<reference evidence="3" key="2">
    <citation type="submission" date="2020-05" db="UniProtKB">
        <authorList>
            <consortium name="EnsemblMetazoa"/>
        </authorList>
    </citation>
    <scope>IDENTIFICATION</scope>
    <source>
        <strain evidence="3">IAEA</strain>
    </source>
</reference>
<dbReference type="EnsemblMetazoa" id="GPPI026056-RA">
    <property type="protein sequence ID" value="GPPI026056-PA"/>
    <property type="gene ID" value="GPPI026056"/>
</dbReference>
<organism evidence="3 4">
    <name type="scientific">Glossina palpalis gambiensis</name>
    <dbReference type="NCBI Taxonomy" id="67801"/>
    <lineage>
        <taxon>Eukaryota</taxon>
        <taxon>Metazoa</taxon>
        <taxon>Ecdysozoa</taxon>
        <taxon>Arthropoda</taxon>
        <taxon>Hexapoda</taxon>
        <taxon>Insecta</taxon>
        <taxon>Pterygota</taxon>
        <taxon>Neoptera</taxon>
        <taxon>Endopterygota</taxon>
        <taxon>Diptera</taxon>
        <taxon>Brachycera</taxon>
        <taxon>Muscomorpha</taxon>
        <taxon>Hippoboscoidea</taxon>
        <taxon>Glossinidae</taxon>
        <taxon>Glossina</taxon>
    </lineage>
</organism>
<name>A0A1B0BCX6_9MUSC</name>
<dbReference type="EMBL" id="JXJN01012160">
    <property type="status" value="NOT_ANNOTATED_CDS"/>
    <property type="molecule type" value="Genomic_DNA"/>
</dbReference>
<proteinExistence type="predicted"/>
<accession>A0A1B0BCX6</accession>
<dbReference type="AlphaFoldDB" id="A0A1B0BCX6"/>
<dbReference type="GO" id="GO:0016973">
    <property type="term" value="P:poly(A)+ mRNA export from nucleus"/>
    <property type="evidence" value="ECO:0007669"/>
    <property type="project" value="TreeGrafter"/>
</dbReference>
<dbReference type="GO" id="GO:0005634">
    <property type="term" value="C:nucleus"/>
    <property type="evidence" value="ECO:0007669"/>
    <property type="project" value="TreeGrafter"/>
</dbReference>
<feature type="compositionally biased region" description="Acidic residues" evidence="1">
    <location>
        <begin position="581"/>
        <end position="593"/>
    </location>
</feature>
<feature type="chain" id="PRO_5008404743" evidence="2">
    <location>
        <begin position="20"/>
        <end position="593"/>
    </location>
</feature>
<dbReference type="InterPro" id="IPR051037">
    <property type="entry name" value="RNAPII_TF_IWS1"/>
</dbReference>
<evidence type="ECO:0000256" key="2">
    <source>
        <dbReference type="SAM" id="SignalP"/>
    </source>
</evidence>
<reference evidence="4" key="1">
    <citation type="submission" date="2015-01" db="EMBL/GenBank/DDBJ databases">
        <authorList>
            <person name="Aksoy S."/>
            <person name="Warren W."/>
            <person name="Wilson R.K."/>
        </authorList>
    </citation>
    <scope>NUCLEOTIDE SEQUENCE [LARGE SCALE GENOMIC DNA]</scope>
    <source>
        <strain evidence="4">IAEA</strain>
    </source>
</reference>
<sequence>MLKFIIFYALCYLVANVCCDCYLEIPENKDNKPLWEKKIGNTWFKIPYITSRFKMQNDEMIKGYCATRFKTISYIVEVERHCEYYDYSCKSFPKRNATKYLTVEDRNMTIQCVAGSLKFGLNVLENTTISCNELEWIINVKPANSQSQVWCKEYYQIYELATKNLEPNRTLANVCYDLKEFSLQSIKYKTINRRSEEWKVNRLLPNIAYNPDSENTPFGEVKFLITTLLHTGNDSLRNHLNALSVENPWLRLANYEYGSIVQTGLYLNYFKHYHHLLDILWWHNLRVANWARFLNALEQHTANNSYEVCLGILGVVQVPLWPDQREFESLEVENGFVNSTVPQYIWAYLETTTPDSKKLNVYVFGYNSPYAEFFNANDVKFCRDVCNEIDWLRSVRSSFGFVNFGLIFCCTPDAVRKSVYGESLPRTLAYSDPVGNPDKKEYVGPEKDEKDKEREERQREREEKEKEREREEKERERQRERDEKEKDKKEKEEKERQREKEKEKEEKDREREREKDKEREKEKEKEREKEKEKERGRELVMQKDKAKETEKQYDTEEGNESAERQTADEEEFAKQDKREELDADDFDEEGSGD</sequence>
<dbReference type="VEuPathDB" id="VectorBase:GPPI026056"/>
<dbReference type="PANTHER" id="PTHR46010">
    <property type="entry name" value="PROTEIN IWS1 HOMOLOG"/>
    <property type="match status" value="1"/>
</dbReference>
<feature type="region of interest" description="Disordered" evidence="1">
    <location>
        <begin position="427"/>
        <end position="593"/>
    </location>
</feature>
<dbReference type="Proteomes" id="UP000092460">
    <property type="component" value="Unassembled WGS sequence"/>
</dbReference>
<keyword evidence="4" id="KW-1185">Reference proteome</keyword>
<feature type="signal peptide" evidence="2">
    <location>
        <begin position="1"/>
        <end position="19"/>
    </location>
</feature>
<protein>
    <submittedName>
        <fullName evidence="3">Uncharacterized protein</fullName>
    </submittedName>
</protein>
<feature type="compositionally biased region" description="Basic and acidic residues" evidence="1">
    <location>
        <begin position="561"/>
        <end position="580"/>
    </location>
</feature>
<keyword evidence="2" id="KW-0732">Signal</keyword>